<dbReference type="AlphaFoldDB" id="A0A4R0R5Z3"/>
<dbReference type="InterPro" id="IPR002018">
    <property type="entry name" value="CarbesteraseB"/>
</dbReference>
<accession>A0A4R0R5Z3</accession>
<dbReference type="SUPFAM" id="SSF53474">
    <property type="entry name" value="alpha/beta-Hydrolases"/>
    <property type="match status" value="1"/>
</dbReference>
<dbReference type="GO" id="GO:0016787">
    <property type="term" value="F:hydrolase activity"/>
    <property type="evidence" value="ECO:0007669"/>
    <property type="project" value="UniProtKB-KW"/>
</dbReference>
<dbReference type="OrthoDB" id="408631at2759"/>
<comment type="caution">
    <text evidence="6">The sequence shown here is derived from an EMBL/GenBank/DDBJ whole genome shotgun (WGS) entry which is preliminary data.</text>
</comment>
<dbReference type="Pfam" id="PF00135">
    <property type="entry name" value="COesterase"/>
    <property type="match status" value="1"/>
</dbReference>
<dbReference type="Gene3D" id="3.40.50.1820">
    <property type="entry name" value="alpha/beta hydrolase"/>
    <property type="match status" value="1"/>
</dbReference>
<evidence type="ECO:0000256" key="3">
    <source>
        <dbReference type="RuleBase" id="RU361235"/>
    </source>
</evidence>
<dbReference type="PROSITE" id="PS00122">
    <property type="entry name" value="CARBOXYLESTERASE_B_1"/>
    <property type="match status" value="1"/>
</dbReference>
<organism evidence="6 7">
    <name type="scientific">Steccherinum ochraceum</name>
    <dbReference type="NCBI Taxonomy" id="92696"/>
    <lineage>
        <taxon>Eukaryota</taxon>
        <taxon>Fungi</taxon>
        <taxon>Dikarya</taxon>
        <taxon>Basidiomycota</taxon>
        <taxon>Agaricomycotina</taxon>
        <taxon>Agaricomycetes</taxon>
        <taxon>Polyporales</taxon>
        <taxon>Steccherinaceae</taxon>
        <taxon>Steccherinum</taxon>
    </lineage>
</organism>
<dbReference type="STRING" id="92696.A0A4R0R5Z3"/>
<dbReference type="PANTHER" id="PTHR11559">
    <property type="entry name" value="CARBOXYLESTERASE"/>
    <property type="match status" value="1"/>
</dbReference>
<dbReference type="EC" id="3.1.1.-" evidence="3"/>
<evidence type="ECO:0000313" key="7">
    <source>
        <dbReference type="Proteomes" id="UP000292702"/>
    </source>
</evidence>
<dbReference type="InterPro" id="IPR050309">
    <property type="entry name" value="Type-B_Carboxylest/Lipase"/>
</dbReference>
<sequence>MWLPSLLVAIWRITFVSSIGLVTARSSHGDGAPTVSLDDAIFTGVADGLTNVFLGIPYAQPPVGALRFNRPVPVEPYSGAHDAADFGPSCPQQAVPPPTGPPPPGLDMKFTMQLLDVIFNTSAVQSEDCLSVNVWTPSTASATSHLPVLVWIHGGAFQVGGSATTDGGIIVKRSVQMGEPIVLISINYRLSALGFLPGKEAQDAGLGNLGYRDQRLALRWIQKYIRAFGGDPTKVTIWGESAGSIAVSSQMLTNGGDHEGLFRGAYMNSGAVCPIGDILGAQDIYDEFVATVGCSGTSDTIACLRHAPYEQIKSAMDSFPSFLGYETNALPFAPRTDGDFFSEAPRDLVSKGQMVDVPIVIMGCEDEGTPFAIPNLNISTTEEFHEYLHKYFFVNATSADLDELLTVYPEDPSSGAPFNTGTLNALSPQFKRIAAVAVGEKEYLDSQRRKNTSVLGAAHISDLLDIFGPTDMTDHLIHFVNYLDPNGVQDAVLDVPQAQSTLGINGVVKWPRYDLESKLKLVYLDGSTPLAVTQDTDREKQTDFMAAFWRRHWLK</sequence>
<gene>
    <name evidence="6" type="ORF">EIP91_007882</name>
</gene>
<keyword evidence="3" id="KW-0732">Signal</keyword>
<dbReference type="Proteomes" id="UP000292702">
    <property type="component" value="Unassembled WGS sequence"/>
</dbReference>
<proteinExistence type="inferred from homology"/>
<protein>
    <recommendedName>
        <fullName evidence="3">Carboxylic ester hydrolase</fullName>
        <ecNumber evidence="3">3.1.1.-</ecNumber>
    </recommendedName>
</protein>
<feature type="compositionally biased region" description="Pro residues" evidence="4">
    <location>
        <begin position="94"/>
        <end position="104"/>
    </location>
</feature>
<feature type="region of interest" description="Disordered" evidence="4">
    <location>
        <begin position="83"/>
        <end position="104"/>
    </location>
</feature>
<evidence type="ECO:0000313" key="6">
    <source>
        <dbReference type="EMBL" id="TCD61796.1"/>
    </source>
</evidence>
<feature type="signal peptide" evidence="3">
    <location>
        <begin position="1"/>
        <end position="18"/>
    </location>
</feature>
<reference evidence="6 7" key="1">
    <citation type="submission" date="2018-11" db="EMBL/GenBank/DDBJ databases">
        <title>Genome assembly of Steccherinum ochraceum LE-BIN_3174, the white-rot fungus of the Steccherinaceae family (The Residual Polyporoid clade, Polyporales, Basidiomycota).</title>
        <authorList>
            <person name="Fedorova T.V."/>
            <person name="Glazunova O.A."/>
            <person name="Landesman E.O."/>
            <person name="Moiseenko K.V."/>
            <person name="Psurtseva N.V."/>
            <person name="Savinova O.S."/>
            <person name="Shakhova N.V."/>
            <person name="Tyazhelova T.V."/>
            <person name="Vasina D.V."/>
        </authorList>
    </citation>
    <scope>NUCLEOTIDE SEQUENCE [LARGE SCALE GENOMIC DNA]</scope>
    <source>
        <strain evidence="6 7">LE-BIN_3174</strain>
    </source>
</reference>
<name>A0A4R0R5Z3_9APHY</name>
<evidence type="ECO:0000256" key="4">
    <source>
        <dbReference type="SAM" id="MobiDB-lite"/>
    </source>
</evidence>
<evidence type="ECO:0000256" key="2">
    <source>
        <dbReference type="ARBA" id="ARBA00022801"/>
    </source>
</evidence>
<evidence type="ECO:0000259" key="5">
    <source>
        <dbReference type="Pfam" id="PF00135"/>
    </source>
</evidence>
<keyword evidence="2 3" id="KW-0378">Hydrolase</keyword>
<dbReference type="EMBL" id="RWJN01000429">
    <property type="protein sequence ID" value="TCD61796.1"/>
    <property type="molecule type" value="Genomic_DNA"/>
</dbReference>
<dbReference type="InterPro" id="IPR029058">
    <property type="entry name" value="AB_hydrolase_fold"/>
</dbReference>
<dbReference type="InterPro" id="IPR019826">
    <property type="entry name" value="Carboxylesterase_B_AS"/>
</dbReference>
<evidence type="ECO:0000256" key="1">
    <source>
        <dbReference type="ARBA" id="ARBA00005964"/>
    </source>
</evidence>
<comment type="similarity">
    <text evidence="1 3">Belongs to the type-B carboxylesterase/lipase family.</text>
</comment>
<feature type="chain" id="PRO_5020884281" description="Carboxylic ester hydrolase" evidence="3">
    <location>
        <begin position="19"/>
        <end position="555"/>
    </location>
</feature>
<keyword evidence="7" id="KW-1185">Reference proteome</keyword>
<feature type="domain" description="Carboxylesterase type B" evidence="5">
    <location>
        <begin position="50"/>
        <end position="392"/>
    </location>
</feature>